<protein>
    <submittedName>
        <fullName evidence="6">Transcriptional regulator, TetR family</fullName>
    </submittedName>
</protein>
<dbReference type="InterPro" id="IPR009057">
    <property type="entry name" value="Homeodomain-like_sf"/>
</dbReference>
<dbReference type="GO" id="GO:0003677">
    <property type="term" value="F:DNA binding"/>
    <property type="evidence" value="ECO:0007669"/>
    <property type="project" value="UniProtKB-UniRule"/>
</dbReference>
<evidence type="ECO:0000313" key="7">
    <source>
        <dbReference type="Proteomes" id="UP000246073"/>
    </source>
</evidence>
<dbReference type="InterPro" id="IPR001647">
    <property type="entry name" value="HTH_TetR"/>
</dbReference>
<keyword evidence="2 4" id="KW-0238">DNA-binding</keyword>
<accession>A0A2P9HDY0</accession>
<evidence type="ECO:0000259" key="5">
    <source>
        <dbReference type="PROSITE" id="PS50977"/>
    </source>
</evidence>
<gene>
    <name evidence="6" type="ORF">OHAE_5370</name>
</gene>
<dbReference type="SUPFAM" id="SSF48498">
    <property type="entry name" value="Tetracyclin repressor-like, C-terminal domain"/>
    <property type="match status" value="1"/>
</dbReference>
<dbReference type="PROSITE" id="PS50977">
    <property type="entry name" value="HTH_TETR_2"/>
    <property type="match status" value="1"/>
</dbReference>
<reference evidence="7" key="1">
    <citation type="submission" date="2017-12" db="EMBL/GenBank/DDBJ databases">
        <authorList>
            <person name="Diaz M."/>
        </authorList>
    </citation>
    <scope>NUCLEOTIDE SEQUENCE [LARGE SCALE GENOMIC DNA]</scope>
    <source>
        <strain evidence="7">FI11154</strain>
    </source>
</reference>
<proteinExistence type="predicted"/>
<keyword evidence="1" id="KW-0805">Transcription regulation</keyword>
<dbReference type="Gene3D" id="1.10.357.10">
    <property type="entry name" value="Tetracycline Repressor, domain 2"/>
    <property type="match status" value="1"/>
</dbReference>
<sequence>MARPKKFNRDGVLDKAIPIFWKFGLAGTNVQTLEAATGVNKSGLYSEFENKEDLFVAALRRYLETGPAMRILERVPYGLVNIEQFLLRAPTFSLDHAGCLAINSTRDVASLPEEAVQLISKFNDRRMKAIRDNVEAEVASDRVEAVCDLVWIFFSGLCIDANFHADSVQHARRVQNFMSILRDTTGRESFAG</sequence>
<dbReference type="EMBL" id="OOFM01000002">
    <property type="protein sequence ID" value="SPL62302.1"/>
    <property type="molecule type" value="Genomic_DNA"/>
</dbReference>
<name>A0A2P9HDY0_9HYPH</name>
<evidence type="ECO:0000256" key="1">
    <source>
        <dbReference type="ARBA" id="ARBA00023015"/>
    </source>
</evidence>
<evidence type="ECO:0000313" key="6">
    <source>
        <dbReference type="EMBL" id="SPL62302.1"/>
    </source>
</evidence>
<dbReference type="Proteomes" id="UP000246073">
    <property type="component" value="Unassembled WGS sequence"/>
</dbReference>
<evidence type="ECO:0000256" key="4">
    <source>
        <dbReference type="PROSITE-ProRule" id="PRU00335"/>
    </source>
</evidence>
<dbReference type="SUPFAM" id="SSF46689">
    <property type="entry name" value="Homeodomain-like"/>
    <property type="match status" value="1"/>
</dbReference>
<dbReference type="InterPro" id="IPR036271">
    <property type="entry name" value="Tet_transcr_reg_TetR-rel_C_sf"/>
</dbReference>
<dbReference type="PANTHER" id="PTHR47506:SF1">
    <property type="entry name" value="HTH-TYPE TRANSCRIPTIONAL REGULATOR YJDC"/>
    <property type="match status" value="1"/>
</dbReference>
<dbReference type="Pfam" id="PF00440">
    <property type="entry name" value="TetR_N"/>
    <property type="match status" value="1"/>
</dbReference>
<organism evidence="6 7">
    <name type="scientific">Ochrobactrum soli</name>
    <dbReference type="NCBI Taxonomy" id="2448455"/>
    <lineage>
        <taxon>Bacteria</taxon>
        <taxon>Pseudomonadati</taxon>
        <taxon>Pseudomonadota</taxon>
        <taxon>Alphaproteobacteria</taxon>
        <taxon>Hyphomicrobiales</taxon>
        <taxon>Brucellaceae</taxon>
        <taxon>Brucella/Ochrobactrum group</taxon>
        <taxon>Ochrobactrum</taxon>
    </lineage>
</organism>
<evidence type="ECO:0000256" key="3">
    <source>
        <dbReference type="ARBA" id="ARBA00023163"/>
    </source>
</evidence>
<dbReference type="AlphaFoldDB" id="A0A2P9HDY0"/>
<feature type="DNA-binding region" description="H-T-H motif" evidence="4">
    <location>
        <begin position="29"/>
        <end position="48"/>
    </location>
</feature>
<evidence type="ECO:0000256" key="2">
    <source>
        <dbReference type="ARBA" id="ARBA00023125"/>
    </source>
</evidence>
<feature type="domain" description="HTH tetR-type" evidence="5">
    <location>
        <begin position="6"/>
        <end position="66"/>
    </location>
</feature>
<dbReference type="PANTHER" id="PTHR47506">
    <property type="entry name" value="TRANSCRIPTIONAL REGULATORY PROTEIN"/>
    <property type="match status" value="1"/>
</dbReference>
<keyword evidence="3" id="KW-0804">Transcription</keyword>
<dbReference type="RefSeq" id="WP_109366476.1">
    <property type="nucleotide sequence ID" value="NZ_OOFM01000002.1"/>
</dbReference>